<dbReference type="Pfam" id="PF03133">
    <property type="entry name" value="TTL"/>
    <property type="match status" value="1"/>
</dbReference>
<dbReference type="PROSITE" id="PS51221">
    <property type="entry name" value="TTL"/>
    <property type="match status" value="1"/>
</dbReference>
<dbReference type="PANTHER" id="PTHR12241">
    <property type="entry name" value="TUBULIN POLYGLUTAMYLASE"/>
    <property type="match status" value="1"/>
</dbReference>
<organism evidence="5 6">
    <name type="scientific">Aplysia californica</name>
    <name type="common">California sea hare</name>
    <dbReference type="NCBI Taxonomy" id="6500"/>
    <lineage>
        <taxon>Eukaryota</taxon>
        <taxon>Metazoa</taxon>
        <taxon>Spiralia</taxon>
        <taxon>Lophotrochozoa</taxon>
        <taxon>Mollusca</taxon>
        <taxon>Gastropoda</taxon>
        <taxon>Heterobranchia</taxon>
        <taxon>Euthyneura</taxon>
        <taxon>Tectipleura</taxon>
        <taxon>Aplysiida</taxon>
        <taxon>Aplysioidea</taxon>
        <taxon>Aplysiidae</taxon>
        <taxon>Aplysia</taxon>
    </lineage>
</organism>
<feature type="region of interest" description="Disordered" evidence="4">
    <location>
        <begin position="1250"/>
        <end position="1276"/>
    </location>
</feature>
<proteinExistence type="predicted"/>
<feature type="compositionally biased region" description="Polar residues" evidence="4">
    <location>
        <begin position="164"/>
        <end position="176"/>
    </location>
</feature>
<dbReference type="Gene3D" id="3.30.470.20">
    <property type="entry name" value="ATP-grasp fold, B domain"/>
    <property type="match status" value="1"/>
</dbReference>
<feature type="compositionally biased region" description="Acidic residues" evidence="4">
    <location>
        <begin position="567"/>
        <end position="590"/>
    </location>
</feature>
<protein>
    <submittedName>
        <fullName evidence="6 7">Uncharacterized protein LOC101850830 isoform X1</fullName>
    </submittedName>
</protein>
<feature type="region of interest" description="Disordered" evidence="4">
    <location>
        <begin position="108"/>
        <end position="129"/>
    </location>
</feature>
<keyword evidence="2" id="KW-0547">Nucleotide-binding</keyword>
<evidence type="ECO:0000256" key="2">
    <source>
        <dbReference type="ARBA" id="ARBA00022741"/>
    </source>
</evidence>
<feature type="compositionally biased region" description="Polar residues" evidence="4">
    <location>
        <begin position="108"/>
        <end position="128"/>
    </location>
</feature>
<keyword evidence="3" id="KW-0067">ATP-binding</keyword>
<feature type="compositionally biased region" description="Polar residues" evidence="4">
    <location>
        <begin position="265"/>
        <end position="274"/>
    </location>
</feature>
<feature type="region of interest" description="Disordered" evidence="4">
    <location>
        <begin position="432"/>
        <end position="451"/>
    </location>
</feature>
<evidence type="ECO:0000256" key="3">
    <source>
        <dbReference type="ARBA" id="ARBA00022840"/>
    </source>
</evidence>
<dbReference type="GeneID" id="101850830"/>
<name>A0ABM0JZJ2_APLCA</name>
<evidence type="ECO:0000313" key="6">
    <source>
        <dbReference type="RefSeq" id="XP_005105214.1"/>
    </source>
</evidence>
<dbReference type="PANTHER" id="PTHR12241:SF162">
    <property type="entry name" value="TUBULIN MONOGLUTAMYLASE TTLL4"/>
    <property type="match status" value="1"/>
</dbReference>
<feature type="region of interest" description="Disordered" evidence="4">
    <location>
        <begin position="457"/>
        <end position="668"/>
    </location>
</feature>
<dbReference type="RefSeq" id="XP_035827435.1">
    <property type="nucleotide sequence ID" value="XM_035971542.1"/>
</dbReference>
<dbReference type="SUPFAM" id="SSF56059">
    <property type="entry name" value="Glutathione synthetase ATP-binding domain-like"/>
    <property type="match status" value="1"/>
</dbReference>
<evidence type="ECO:0000313" key="7">
    <source>
        <dbReference type="RefSeq" id="XP_035827435.1"/>
    </source>
</evidence>
<sequence>MNPDAYRDAMDRSSIPYDGNQEAMKVTAGLDELSLKKQLPLRQQANKPMFKYNTSKTQSVHLFNQGDIGMISKDPGGVNSYNFSGMYYTGNINAAHQILTLESTSTTPKAPQHALTQGVNRRTSNASNPYVRPVSATEVAANINGEKARKMVESTISTVAEKTSTDVTNHSLQRNSFLRPLSGIGGNKDKSLTKKQSQSPSDAPNSQLQRQNSSGSESSVKQYNESKVMMKTKFQFASTASSSLSTPLVSSVVNKVSDTALPKKPSQTSASQGYVSPPVRNPDYSPNKPYKEDVSSKESSPESYTCYTAPPHNMTKASSENRDGNTYGHKPNRTNNAAEEATYQKTPDNQSKVSEISSLKKMPVTNTLTGTLYYRKASLSDHLSYKTTPSSAALQAQNGSFTSGQLTADEQQAESANKADSSVSHAEIALSSVSQVTSKPPLSRPPFERSNASIQLHNKPLSQEKRLSLSQGSIDRAGSVDEKQYPKKSITQAKPLGTKQSGRTPVTPASKPLAPRHAHSLSNLKGRAKPGPVLSALEHRPKADGAPAKNFRNVEKKMVTASKMPSWDDDLEEDDDDAEDSDLNDEDDGNETTPSGERLPGDGEASFEDYDDDEDDDDGDALDNFEGSVSDGESDGYSINSRGSSDRRSASGRPMTSQSAGIVGKQDELLGEKVKSQARPATASGNIVIKPALRFSLFKNIPPTVNFVGEGEKTEQLPWELRKLLKWKMSPITPIVVKRAIGRVGFRISKRNHDWLGCFGKHMKAQCFKSLREYQKLNHFPGSFQIGRKDRLWRNLSRMQVHYGKREFNFFPHTFVLPADLKQLKRAWEDGNSKQKWIIKPPASARGIGIRVISKWSQIPRRKPVIVQKYLARPYLINDSKFDMRIYVYVSSYDPLRIYVYEDGLARFASCKYSSSMKSLNNRYMHLTNYSVNKKNAEYLNNTDNTVCQGHKWSLKALWNFLKRQGINTALIWDNIRDLIIKTIICGDSAINSMTKSNSRSRYCCHELFGFDILLDENLKPWILEVNISPSLHSNSQLDINIKGGMIKDLMNIAGFRLPDERDASSSGSNTDFSAHVPPNKYCMDKRLFTNQLSPDERAKHAYYCQKHQDEQIMQSILDIITPDDMRLLCESIDEDSRKGNFQRLFPTPHTHRYLRFFEQPRYYNLLLDQWVMRYNRMEQRGILLLQSFCEEKIHVENPTTNSRHQWAPPNSTAASLRAADIRPLAGQNSARGRWTKVLCQCTSPCTASSPEEVAAQGGPDPVSVEQHQFPPVSRLFPPAPHTITYRPYWLTKQVTSGPSAPTS</sequence>
<evidence type="ECO:0000256" key="1">
    <source>
        <dbReference type="ARBA" id="ARBA00022598"/>
    </source>
</evidence>
<accession>A0ABM0JZJ2</accession>
<feature type="region of interest" description="Disordered" evidence="4">
    <location>
        <begin position="260"/>
        <end position="352"/>
    </location>
</feature>
<feature type="compositionally biased region" description="Polar residues" evidence="4">
    <location>
        <begin position="333"/>
        <end position="352"/>
    </location>
</feature>
<feature type="region of interest" description="Disordered" evidence="4">
    <location>
        <begin position="164"/>
        <end position="222"/>
    </location>
</feature>
<keyword evidence="1" id="KW-0436">Ligase</keyword>
<feature type="compositionally biased region" description="Basic and acidic residues" evidence="4">
    <location>
        <begin position="289"/>
        <end position="300"/>
    </location>
</feature>
<evidence type="ECO:0000256" key="4">
    <source>
        <dbReference type="SAM" id="MobiDB-lite"/>
    </source>
</evidence>
<dbReference type="Proteomes" id="UP000694888">
    <property type="component" value="Unplaced"/>
</dbReference>
<feature type="compositionally biased region" description="Acidic residues" evidence="4">
    <location>
        <begin position="605"/>
        <end position="623"/>
    </location>
</feature>
<dbReference type="InterPro" id="IPR004344">
    <property type="entry name" value="TTL/TTLL_fam"/>
</dbReference>
<dbReference type="RefSeq" id="XP_005105214.1">
    <property type="nucleotide sequence ID" value="XM_005105157.3"/>
</dbReference>
<evidence type="ECO:0000313" key="5">
    <source>
        <dbReference type="Proteomes" id="UP000694888"/>
    </source>
</evidence>
<feature type="region of interest" description="Disordered" evidence="4">
    <location>
        <begin position="403"/>
        <end position="422"/>
    </location>
</feature>
<feature type="compositionally biased region" description="Polar residues" evidence="4">
    <location>
        <begin position="194"/>
        <end position="222"/>
    </location>
</feature>
<reference evidence="6 7" key="1">
    <citation type="submission" date="2025-05" db="UniProtKB">
        <authorList>
            <consortium name="RefSeq"/>
        </authorList>
    </citation>
    <scope>IDENTIFICATION</scope>
</reference>
<gene>
    <name evidence="6 7" type="primary">LOC101850830</name>
</gene>
<keyword evidence="5" id="KW-1185">Reference proteome</keyword>